<dbReference type="InterPro" id="IPR003399">
    <property type="entry name" value="Mce/MlaD"/>
</dbReference>
<dbReference type="InterPro" id="IPR052336">
    <property type="entry name" value="MlaD_Phospholipid_Transporter"/>
</dbReference>
<sequence length="486" mass="51557">MARRPSTGQRRRGPERLYPWIGTLAIIGLLFAVYVSYTANDGVPGEQYREFSVDVPDANRIVRSNQVRMAGVRVGQISTITPVPATGDHPAYARLGVKVEPDAPRVPADSTAKVRPASILGATYLDIVPGRAAATIASGGNLPLEQTSDNTELTDLLDVFDAPTRRNLQQFVTAFAGGLAGRGIALGDTIREANRMLPALSAISRTLEASDARLGSLLSAYQRAIGAFAAAEPELGTLVSDGARTFAALSRSRASLARTVDAFPRTARATTAALGALRPALDDLAEISTDLRPAATVLPGALRQTNALFGDTIPWLRVTPALARRLTTTAGSLRRFTELPQTEGSLRRLGDVLDAAGVFLERVTPAQTACNYITLFGQGWHNVFGTIGDGAGPPVGNVVLSQLGTSPLELLQNPTALPNLHQNYTPHANAQECESGNETFVDGRQLLTNPPGLQSTPTFRTTIDPAVRKRAQDAGLYDEPPAGSSR</sequence>
<gene>
    <name evidence="4" type="ORF">SK069_17130</name>
</gene>
<dbReference type="RefSeq" id="WP_319955476.1">
    <property type="nucleotide sequence ID" value="NZ_JAXAVX010000013.1"/>
</dbReference>
<dbReference type="Pfam" id="PF02470">
    <property type="entry name" value="MlaD"/>
    <property type="match status" value="1"/>
</dbReference>
<name>A0ABU4VN84_9ACTN</name>
<proteinExistence type="predicted"/>
<evidence type="ECO:0000259" key="2">
    <source>
        <dbReference type="Pfam" id="PF02470"/>
    </source>
</evidence>
<evidence type="ECO:0000259" key="3">
    <source>
        <dbReference type="Pfam" id="PF11887"/>
    </source>
</evidence>
<dbReference type="InterPro" id="IPR024516">
    <property type="entry name" value="Mce_C"/>
</dbReference>
<comment type="caution">
    <text evidence="4">The sequence shown here is derived from an EMBL/GenBank/DDBJ whole genome shotgun (WGS) entry which is preliminary data.</text>
</comment>
<keyword evidence="1" id="KW-1133">Transmembrane helix</keyword>
<keyword evidence="1" id="KW-0472">Membrane</keyword>
<feature type="domain" description="Mammalian cell entry C-terminal" evidence="3">
    <location>
        <begin position="134"/>
        <end position="298"/>
    </location>
</feature>
<evidence type="ECO:0000313" key="4">
    <source>
        <dbReference type="EMBL" id="MDX8153325.1"/>
    </source>
</evidence>
<dbReference type="EMBL" id="JAXAVX010000013">
    <property type="protein sequence ID" value="MDX8153325.1"/>
    <property type="molecule type" value="Genomic_DNA"/>
</dbReference>
<feature type="domain" description="Mce/MlaD" evidence="2">
    <location>
        <begin position="48"/>
        <end position="130"/>
    </location>
</feature>
<protein>
    <submittedName>
        <fullName evidence="4">MlaD family protein</fullName>
    </submittedName>
</protein>
<dbReference type="PANTHER" id="PTHR33371:SF4">
    <property type="entry name" value="INTERMEMBRANE PHOSPHOLIPID TRANSPORT SYSTEM BINDING PROTEIN MLAD"/>
    <property type="match status" value="1"/>
</dbReference>
<evidence type="ECO:0000313" key="5">
    <source>
        <dbReference type="Proteomes" id="UP001277761"/>
    </source>
</evidence>
<keyword evidence="1" id="KW-0812">Transmembrane</keyword>
<dbReference type="Proteomes" id="UP001277761">
    <property type="component" value="Unassembled WGS sequence"/>
</dbReference>
<organism evidence="4 5">
    <name type="scientific">Patulibacter brassicae</name>
    <dbReference type="NCBI Taxonomy" id="1705717"/>
    <lineage>
        <taxon>Bacteria</taxon>
        <taxon>Bacillati</taxon>
        <taxon>Actinomycetota</taxon>
        <taxon>Thermoleophilia</taxon>
        <taxon>Solirubrobacterales</taxon>
        <taxon>Patulibacteraceae</taxon>
        <taxon>Patulibacter</taxon>
    </lineage>
</organism>
<evidence type="ECO:0000256" key="1">
    <source>
        <dbReference type="SAM" id="Phobius"/>
    </source>
</evidence>
<reference evidence="4 5" key="1">
    <citation type="submission" date="2023-11" db="EMBL/GenBank/DDBJ databases">
        <authorList>
            <person name="Xu M."/>
            <person name="Jiang T."/>
        </authorList>
    </citation>
    <scope>NUCLEOTIDE SEQUENCE [LARGE SCALE GENOMIC DNA]</scope>
    <source>
        <strain evidence="4 5">SD</strain>
    </source>
</reference>
<dbReference type="PANTHER" id="PTHR33371">
    <property type="entry name" value="INTERMEMBRANE PHOSPHOLIPID TRANSPORT SYSTEM BINDING PROTEIN MLAD-RELATED"/>
    <property type="match status" value="1"/>
</dbReference>
<accession>A0ABU4VN84</accession>
<feature type="transmembrane region" description="Helical" evidence="1">
    <location>
        <begin position="20"/>
        <end position="37"/>
    </location>
</feature>
<keyword evidence="5" id="KW-1185">Reference proteome</keyword>
<dbReference type="Pfam" id="PF11887">
    <property type="entry name" value="Mce4_CUP1"/>
    <property type="match status" value="1"/>
</dbReference>